<keyword evidence="1" id="KW-0812">Transmembrane</keyword>
<dbReference type="InterPro" id="IPR001466">
    <property type="entry name" value="Beta-lactam-related"/>
</dbReference>
<feature type="transmembrane region" description="Helical" evidence="1">
    <location>
        <begin position="391"/>
        <end position="410"/>
    </location>
</feature>
<evidence type="ECO:0000256" key="1">
    <source>
        <dbReference type="SAM" id="Phobius"/>
    </source>
</evidence>
<organism evidence="3 4">
    <name type="scientific">Naumannella halotolerans</name>
    <dbReference type="NCBI Taxonomy" id="993414"/>
    <lineage>
        <taxon>Bacteria</taxon>
        <taxon>Bacillati</taxon>
        <taxon>Actinomycetota</taxon>
        <taxon>Actinomycetes</taxon>
        <taxon>Propionibacteriales</taxon>
        <taxon>Propionibacteriaceae</taxon>
        <taxon>Naumannella</taxon>
    </lineage>
</organism>
<evidence type="ECO:0000313" key="4">
    <source>
        <dbReference type="Proteomes" id="UP000295371"/>
    </source>
</evidence>
<dbReference type="Proteomes" id="UP000295371">
    <property type="component" value="Unassembled WGS sequence"/>
</dbReference>
<protein>
    <submittedName>
        <fullName evidence="3">CubicO group peptidase (Beta-lactamase class C family)</fullName>
    </submittedName>
</protein>
<dbReference type="AlphaFoldDB" id="A0A4R7JC66"/>
<sequence>MTERFTDRRTLLISLGINLCVGLAIALLIAPTTHLGDRTDGDPALAERVRKTLGSGAGYGSVAAAEITTDSVSHAGLGPEGEVPNADSSFELGSITKTFTASLLALAIERDEVTLDDPVADHLPELAASEAGTVTLRELATHTSGIPSIPPAMATRWSFFGPGTFTAVGGNPYRGVATATLLQWVAQTPLDGRGEDRYSNAGVAVLGHALAAAAGTDYSTLLQDRLLDPLGMESTVLLGDDSAEPEQFSGSHMTNGIRAVPWSGEAFAPAGTSTRTTAADMSRYAQALLDGTAPGAAAMEPIAEVVSDGVPTPGAMLWQLEDVDGTSITWHNGGTAGSSSMLAIDREAGRAVLLLSNHYNDESGATTDAGILLVTDSEASTDSPPLTLTSFVPVLIGLFFGLSLPIAAFRRKSPTRLQVADGVVWGLAGVLVILIGGPWANIPPALLAVPIALLLGASSPAVRRLLTDDTTKTGWWSIPSLLIGAAVLAYCLACVAR</sequence>
<dbReference type="PANTHER" id="PTHR46825">
    <property type="entry name" value="D-ALANYL-D-ALANINE-CARBOXYPEPTIDASE/ENDOPEPTIDASE AMPH"/>
    <property type="match status" value="1"/>
</dbReference>
<dbReference type="Gene3D" id="3.40.710.10">
    <property type="entry name" value="DD-peptidase/beta-lactamase superfamily"/>
    <property type="match status" value="1"/>
</dbReference>
<dbReference type="EMBL" id="SOAW01000001">
    <property type="protein sequence ID" value="TDT34049.1"/>
    <property type="molecule type" value="Genomic_DNA"/>
</dbReference>
<feature type="transmembrane region" description="Helical" evidence="1">
    <location>
        <begin position="422"/>
        <end position="455"/>
    </location>
</feature>
<dbReference type="Pfam" id="PF00144">
    <property type="entry name" value="Beta-lactamase"/>
    <property type="match status" value="1"/>
</dbReference>
<gene>
    <name evidence="3" type="ORF">CLV29_1694</name>
</gene>
<evidence type="ECO:0000259" key="2">
    <source>
        <dbReference type="Pfam" id="PF00144"/>
    </source>
</evidence>
<keyword evidence="1" id="KW-0472">Membrane</keyword>
<feature type="transmembrane region" description="Helical" evidence="1">
    <location>
        <begin position="475"/>
        <end position="496"/>
    </location>
</feature>
<accession>A0A4R7JC66</accession>
<comment type="caution">
    <text evidence="3">The sequence shown here is derived from an EMBL/GenBank/DDBJ whole genome shotgun (WGS) entry which is preliminary data.</text>
</comment>
<dbReference type="RefSeq" id="WP_166649181.1">
    <property type="nucleotide sequence ID" value="NZ_SOAW01000001.1"/>
</dbReference>
<feature type="transmembrane region" description="Helical" evidence="1">
    <location>
        <begin position="12"/>
        <end position="30"/>
    </location>
</feature>
<proteinExistence type="predicted"/>
<dbReference type="SUPFAM" id="SSF56601">
    <property type="entry name" value="beta-lactamase/transpeptidase-like"/>
    <property type="match status" value="1"/>
</dbReference>
<evidence type="ECO:0000313" key="3">
    <source>
        <dbReference type="EMBL" id="TDT34049.1"/>
    </source>
</evidence>
<dbReference type="InterPro" id="IPR050491">
    <property type="entry name" value="AmpC-like"/>
</dbReference>
<dbReference type="InterPro" id="IPR012338">
    <property type="entry name" value="Beta-lactam/transpept-like"/>
</dbReference>
<name>A0A4R7JC66_9ACTN</name>
<feature type="domain" description="Beta-lactamase-related" evidence="2">
    <location>
        <begin position="80"/>
        <end position="371"/>
    </location>
</feature>
<keyword evidence="4" id="KW-1185">Reference proteome</keyword>
<dbReference type="PANTHER" id="PTHR46825:SF9">
    <property type="entry name" value="BETA-LACTAMASE-RELATED DOMAIN-CONTAINING PROTEIN"/>
    <property type="match status" value="1"/>
</dbReference>
<reference evidence="3 4" key="1">
    <citation type="submission" date="2019-03" db="EMBL/GenBank/DDBJ databases">
        <title>Genomic Encyclopedia of Archaeal and Bacterial Type Strains, Phase II (KMG-II): from individual species to whole genera.</title>
        <authorList>
            <person name="Goeker M."/>
        </authorList>
    </citation>
    <scope>NUCLEOTIDE SEQUENCE [LARGE SCALE GENOMIC DNA]</scope>
    <source>
        <strain evidence="3 4">DSM 24323</strain>
    </source>
</reference>
<keyword evidence="1" id="KW-1133">Transmembrane helix</keyword>